<organism evidence="1 2">
    <name type="scientific">Botrytis porri</name>
    <dbReference type="NCBI Taxonomy" id="87229"/>
    <lineage>
        <taxon>Eukaryota</taxon>
        <taxon>Fungi</taxon>
        <taxon>Dikarya</taxon>
        <taxon>Ascomycota</taxon>
        <taxon>Pezizomycotina</taxon>
        <taxon>Leotiomycetes</taxon>
        <taxon>Helotiales</taxon>
        <taxon>Sclerotiniaceae</taxon>
        <taxon>Botrytis</taxon>
    </lineage>
</organism>
<dbReference type="EMBL" id="PQXO01000102">
    <property type="protein sequence ID" value="TGO89596.1"/>
    <property type="molecule type" value="Genomic_DNA"/>
</dbReference>
<comment type="caution">
    <text evidence="1">The sequence shown here is derived from an EMBL/GenBank/DDBJ whole genome shotgun (WGS) entry which is preliminary data.</text>
</comment>
<dbReference type="Proteomes" id="UP000297280">
    <property type="component" value="Unassembled WGS sequence"/>
</dbReference>
<sequence>MPARILLRFTPFTSQEVGLQLGRNCIAFRLFGDPHSIRSRLTWMLLKSDRFGDEPPMKRVSIQRGLGTYVRDLLQSPYRVFCFWTAPNPDDSTVERGTSVA</sequence>
<accession>A0A4Z1KYR1</accession>
<evidence type="ECO:0000313" key="1">
    <source>
        <dbReference type="EMBL" id="TGO89596.1"/>
    </source>
</evidence>
<keyword evidence="2" id="KW-1185">Reference proteome</keyword>
<protein>
    <submittedName>
        <fullName evidence="1">Uncharacterized protein</fullName>
    </submittedName>
</protein>
<name>A0A4Z1KYR1_9HELO</name>
<proteinExistence type="predicted"/>
<dbReference type="AlphaFoldDB" id="A0A4Z1KYR1"/>
<evidence type="ECO:0000313" key="2">
    <source>
        <dbReference type="Proteomes" id="UP000297280"/>
    </source>
</evidence>
<gene>
    <name evidence="1" type="ORF">BPOR_0102g00190</name>
</gene>
<reference evidence="1 2" key="1">
    <citation type="submission" date="2017-12" db="EMBL/GenBank/DDBJ databases">
        <title>Comparative genomics of Botrytis spp.</title>
        <authorList>
            <person name="Valero-Jimenez C.A."/>
            <person name="Tapia P."/>
            <person name="Veloso J."/>
            <person name="Silva-Moreno E."/>
            <person name="Staats M."/>
            <person name="Valdes J.H."/>
            <person name="Van Kan J.A.L."/>
        </authorList>
    </citation>
    <scope>NUCLEOTIDE SEQUENCE [LARGE SCALE GENOMIC DNA]</scope>
    <source>
        <strain evidence="1 2">MUCL3349</strain>
    </source>
</reference>